<dbReference type="EMBL" id="RCIW01000016">
    <property type="protein sequence ID" value="RLP07995.1"/>
    <property type="molecule type" value="Genomic_DNA"/>
</dbReference>
<sequence length="97" mass="10551">MIGFWERVGVTMGRSPVLGLETETPTVLSVLRGEITVTVAARMERACEQTIGRWAVFLEGREDCSGGRKAGPARPAGPSSEVGSRVSRSCWAKRQWS</sequence>
<dbReference type="AlphaFoldDB" id="A0A8B3FKQ1"/>
<proteinExistence type="predicted"/>
<reference evidence="2 3" key="1">
    <citation type="submission" date="2018-10" db="EMBL/GenBank/DDBJ databases">
        <title>Propionibacterium australiense Genome Sequencing and Assembly.</title>
        <authorList>
            <person name="Bernier A.-M."/>
            <person name="Bernard K."/>
        </authorList>
    </citation>
    <scope>NUCLEOTIDE SEQUENCE [LARGE SCALE GENOMIC DNA]</scope>
    <source>
        <strain evidence="2 3">NML98A078</strain>
    </source>
</reference>
<accession>A0A8B3FKQ1</accession>
<organism evidence="2 3">
    <name type="scientific">Propionibacterium australiense</name>
    <dbReference type="NCBI Taxonomy" id="119981"/>
    <lineage>
        <taxon>Bacteria</taxon>
        <taxon>Bacillati</taxon>
        <taxon>Actinomycetota</taxon>
        <taxon>Actinomycetes</taxon>
        <taxon>Propionibacteriales</taxon>
        <taxon>Propionibacteriaceae</taxon>
        <taxon>Propionibacterium</taxon>
    </lineage>
</organism>
<dbReference type="RefSeq" id="WP_119161747.1">
    <property type="nucleotide sequence ID" value="NZ_LR134442.1"/>
</dbReference>
<protein>
    <submittedName>
        <fullName evidence="2">Uncharacterized protein</fullName>
    </submittedName>
</protein>
<feature type="compositionally biased region" description="Low complexity" evidence="1">
    <location>
        <begin position="70"/>
        <end position="80"/>
    </location>
</feature>
<evidence type="ECO:0000256" key="1">
    <source>
        <dbReference type="SAM" id="MobiDB-lite"/>
    </source>
</evidence>
<feature type="region of interest" description="Disordered" evidence="1">
    <location>
        <begin position="65"/>
        <end position="97"/>
    </location>
</feature>
<gene>
    <name evidence="2" type="ORF">D7U36_10570</name>
</gene>
<dbReference type="Proteomes" id="UP000279336">
    <property type="component" value="Unassembled WGS sequence"/>
</dbReference>
<comment type="caution">
    <text evidence="2">The sequence shown here is derived from an EMBL/GenBank/DDBJ whole genome shotgun (WGS) entry which is preliminary data.</text>
</comment>
<evidence type="ECO:0000313" key="3">
    <source>
        <dbReference type="Proteomes" id="UP000279336"/>
    </source>
</evidence>
<name>A0A8B3FKQ1_9ACTN</name>
<evidence type="ECO:0000313" key="2">
    <source>
        <dbReference type="EMBL" id="RLP07995.1"/>
    </source>
</evidence>